<proteinExistence type="predicted"/>
<feature type="compositionally biased region" description="Basic residues" evidence="2">
    <location>
        <begin position="27"/>
        <end position="42"/>
    </location>
</feature>
<dbReference type="InterPro" id="IPR053053">
    <property type="entry name" value="WD_repeat_protein"/>
</dbReference>
<keyword evidence="3" id="KW-1185">Reference proteome</keyword>
<feature type="region of interest" description="Disordered" evidence="2">
    <location>
        <begin position="249"/>
        <end position="999"/>
    </location>
</feature>
<dbReference type="InterPro" id="IPR001680">
    <property type="entry name" value="WD40_rpt"/>
</dbReference>
<evidence type="ECO:0000313" key="3">
    <source>
        <dbReference type="Proteomes" id="UP000001554"/>
    </source>
</evidence>
<dbReference type="SUPFAM" id="SSF50978">
    <property type="entry name" value="WD40 repeat-like"/>
    <property type="match status" value="1"/>
</dbReference>
<feature type="compositionally biased region" description="Basic and acidic residues" evidence="2">
    <location>
        <begin position="573"/>
        <end position="587"/>
    </location>
</feature>
<dbReference type="GeneID" id="118411536"/>
<feature type="compositionally biased region" description="Polar residues" evidence="2">
    <location>
        <begin position="604"/>
        <end position="614"/>
    </location>
</feature>
<dbReference type="CDD" id="cd00200">
    <property type="entry name" value="WD40"/>
    <property type="match status" value="1"/>
</dbReference>
<sequence>MNALVQYESSSSDEEEGRPPSAARQAKAAKRGSSKSGGKKAKVASAEVTQSTNVQAQNPAGYSNDWQAMGYSQQGYGQTWPQGYDYSQYAQAYGQWGDYQQWANYYAGYGQQQQYGTQAAMQPPAVPPQTSSVTQSTTTGSSTSDVTPQPPPPSGPPSEKPPLPTGAPPAPSTTGQQPEENSPASQTQTTSATSSSVDSQVSTAGQVQAGSQDTSSGQANMDPNMMWNNMWNYQQYDPQAWSQYYAGQGYQDPNMAMGQWGQWGQQWQNWQQQQQQQGTPEQTGQQKEQQTQQQGGFQTTPQAATGNTEQKPPPQGPPPQGPPPQGPPPHGPPPGLNGQDHWQSPDWHQSWHPGQMGQRPPGPMDHGPRMRMRHMGPMDHGPRPRHRGPMDGPRHRHPPPMGQGPRMRHPMEHGPRGPRGPMDHGQRPRHHGPMDQRPRHPGGMDQRPRHRHPGPMDFGQRPRHPGGMDQQPRHPPLMEKGQQPRFPGSADQGPRPMERPRNPGAVDQGPRPRFPGPMDQSQRPRHPGPMGPRGRAPDIGEGKDTRWSGQPWQRDNRGPKDQDDQQEDQESEQPQKKEEPATEEKQKPALSLAERLKMIAESKAPQTGSASSHLASRPTPAEKDKKKGSDEKGNANYVPLGFNKLQQMSRGNQGSDNGREGRGPRGERGGRGDRGGQGGRGGRDDRGGRRSRFGQDDEPRGSSWGRDRNQPSYRSGREGRPDREGRDRDSRSDRDGRSSRFSHDSRDRQGDSQQERRGSRFSGGPPSHGEQSKPGGEGNVRSNIDGKQSRWETPRSTGTDDPQKQPKTRTKWGAETTDGQESLSKALLPDPAGQPGGGGNHQGNPPSLFDIQVQPSSHLQQGQGQGGQQQLRQRGEQESNPPGPRASPSVGPRGPSPTGFRGPSPTGLRGPTPPGPRGSPSPGPRGLPPPQFQGHNQGNWSQQNFGSPEGQGSGMKRVSSNDSQFSPSDGGPGIHPYTPKRARLEPDGSPSNPSPTGMVLQDTTMAAVQDIFEPYPKIVFALGKALQSRIPEKRLVDLQGHTGPVNTVEWCKADCSHLLLSSSMDRTVRVWDAIGDAKCVRTLTNHRAGVKMAAWTSDKKVLSCSFDKTAQLTDPQTGQTVSTFPHSNFVTVVRVHPQEHNLFLTGSTDIIQAWDSRTGKAVRDFKCKFGSVLDLAFLSDGKSFVSSADVVARDSADKTIMVWDFSSAAKLSNQIFHERYSCPSLAVHPSKPNFIAQTNGDYIALFSTSRPYAMDKTVRFEGHKVQGYRIGCEFTPDGQMIVTGSGDGKVHYFNFYSGESARELNVYTNPCTDVKSHPVLSSTLATCSWSGQVSVWQ</sequence>
<feature type="compositionally biased region" description="Basic and acidic residues" evidence="2">
    <location>
        <begin position="376"/>
        <end position="393"/>
    </location>
</feature>
<dbReference type="PROSITE" id="PS50082">
    <property type="entry name" value="WD_REPEATS_2"/>
    <property type="match status" value="1"/>
</dbReference>
<feature type="compositionally biased region" description="Basic and acidic residues" evidence="2">
    <location>
        <begin position="535"/>
        <end position="546"/>
    </location>
</feature>
<accession>A0A9J7MJN8</accession>
<feature type="compositionally biased region" description="Pro residues" evidence="2">
    <location>
        <begin position="148"/>
        <end position="171"/>
    </location>
</feature>
<evidence type="ECO:0000256" key="1">
    <source>
        <dbReference type="PROSITE-ProRule" id="PRU00221"/>
    </source>
</evidence>
<dbReference type="PANTHER" id="PTHR44566:SF1">
    <property type="entry name" value="WD REPEAT-CONTAINING PROTEIN 25"/>
    <property type="match status" value="1"/>
</dbReference>
<dbReference type="InterPro" id="IPR036322">
    <property type="entry name" value="WD40_repeat_dom_sf"/>
</dbReference>
<feature type="compositionally biased region" description="Pro residues" evidence="2">
    <location>
        <begin position="911"/>
        <end position="931"/>
    </location>
</feature>
<feature type="compositionally biased region" description="Low complexity" evidence="2">
    <location>
        <begin position="901"/>
        <end position="910"/>
    </location>
</feature>
<feature type="compositionally biased region" description="Polar residues" evidence="2">
    <location>
        <begin position="989"/>
        <end position="999"/>
    </location>
</feature>
<reference evidence="4" key="2">
    <citation type="submission" date="2025-08" db="UniProtKB">
        <authorList>
            <consortium name="RefSeq"/>
        </authorList>
    </citation>
    <scope>IDENTIFICATION</scope>
    <source>
        <strain evidence="4">S238N-H82</strain>
        <tissue evidence="4">Testes</tissue>
    </source>
</reference>
<reference evidence="3" key="1">
    <citation type="journal article" date="2020" name="Nat. Ecol. Evol.">
        <title>Deeply conserved synteny resolves early events in vertebrate evolution.</title>
        <authorList>
            <person name="Simakov O."/>
            <person name="Marletaz F."/>
            <person name="Yue J.X."/>
            <person name="O'Connell B."/>
            <person name="Jenkins J."/>
            <person name="Brandt A."/>
            <person name="Calef R."/>
            <person name="Tung C.H."/>
            <person name="Huang T.K."/>
            <person name="Schmutz J."/>
            <person name="Satoh N."/>
            <person name="Yu J.K."/>
            <person name="Putnam N.H."/>
            <person name="Green R.E."/>
            <person name="Rokhsar D.S."/>
        </authorList>
    </citation>
    <scope>NUCLEOTIDE SEQUENCE [LARGE SCALE GENOMIC DNA]</scope>
    <source>
        <strain evidence="3">S238N-H82</strain>
    </source>
</reference>
<feature type="compositionally biased region" description="Low complexity" evidence="2">
    <location>
        <begin position="114"/>
        <end position="147"/>
    </location>
</feature>
<evidence type="ECO:0000256" key="2">
    <source>
        <dbReference type="SAM" id="MobiDB-lite"/>
    </source>
</evidence>
<feature type="compositionally biased region" description="Polar residues" evidence="2">
    <location>
        <begin position="205"/>
        <end position="219"/>
    </location>
</feature>
<dbReference type="Proteomes" id="UP000001554">
    <property type="component" value="Chromosome 1"/>
</dbReference>
<dbReference type="OrthoDB" id="256303at2759"/>
<feature type="compositionally biased region" description="Basic and acidic residues" evidence="2">
    <location>
        <begin position="409"/>
        <end position="438"/>
    </location>
</feature>
<dbReference type="InterPro" id="IPR015943">
    <property type="entry name" value="WD40/YVTN_repeat-like_dom_sf"/>
</dbReference>
<organism evidence="3 4">
    <name type="scientific">Branchiostoma floridae</name>
    <name type="common">Florida lancelet</name>
    <name type="synonym">Amphioxus</name>
    <dbReference type="NCBI Taxonomy" id="7739"/>
    <lineage>
        <taxon>Eukaryota</taxon>
        <taxon>Metazoa</taxon>
        <taxon>Chordata</taxon>
        <taxon>Cephalochordata</taxon>
        <taxon>Leptocardii</taxon>
        <taxon>Amphioxiformes</taxon>
        <taxon>Branchiostomatidae</taxon>
        <taxon>Branchiostoma</taxon>
    </lineage>
</organism>
<protein>
    <submittedName>
        <fullName evidence="4">Collagen alpha-1(III) chain-like</fullName>
    </submittedName>
</protein>
<name>A0A9J7MJN8_BRAFL</name>
<feature type="compositionally biased region" description="Pro residues" evidence="2">
    <location>
        <begin position="311"/>
        <end position="335"/>
    </location>
</feature>
<feature type="compositionally biased region" description="Basic and acidic residues" evidence="2">
    <location>
        <begin position="620"/>
        <end position="633"/>
    </location>
</feature>
<gene>
    <name evidence="4" type="primary">LOC118411536</name>
</gene>
<dbReference type="PROSITE" id="PS50294">
    <property type="entry name" value="WD_REPEATS_REGION"/>
    <property type="match status" value="1"/>
</dbReference>
<dbReference type="RefSeq" id="XP_035669755.1">
    <property type="nucleotide sequence ID" value="XM_035813862.1"/>
</dbReference>
<dbReference type="KEGG" id="bfo:118411536"/>
<dbReference type="Gene3D" id="2.130.10.10">
    <property type="entry name" value="YVTN repeat-like/Quinoprotein amine dehydrogenase"/>
    <property type="match status" value="1"/>
</dbReference>
<feature type="compositionally biased region" description="Basic and acidic residues" evidence="2">
    <location>
        <begin position="554"/>
        <end position="563"/>
    </location>
</feature>
<dbReference type="PANTHER" id="PTHR44566">
    <property type="entry name" value="TRANSDUCIN/WD40 REPEAT-LIKE SUPERFAMILY PROTEIN"/>
    <property type="match status" value="1"/>
</dbReference>
<feature type="compositionally biased region" description="Basic and acidic residues" evidence="2">
    <location>
        <begin position="681"/>
        <end position="758"/>
    </location>
</feature>
<feature type="compositionally biased region" description="Polar residues" evidence="2">
    <location>
        <begin position="958"/>
        <end position="967"/>
    </location>
</feature>
<feature type="compositionally biased region" description="Low complexity" evidence="2">
    <location>
        <begin position="184"/>
        <end position="204"/>
    </location>
</feature>
<feature type="compositionally biased region" description="Polar residues" evidence="2">
    <location>
        <begin position="644"/>
        <end position="656"/>
    </location>
</feature>
<feature type="compositionally biased region" description="Low complexity" evidence="2">
    <location>
        <begin position="258"/>
        <end position="302"/>
    </location>
</feature>
<keyword evidence="1" id="KW-0853">WD repeat</keyword>
<feature type="compositionally biased region" description="Polar residues" evidence="2">
    <location>
        <begin position="933"/>
        <end position="946"/>
    </location>
</feature>
<dbReference type="Pfam" id="PF00400">
    <property type="entry name" value="WD40"/>
    <property type="match status" value="4"/>
</dbReference>
<dbReference type="SMART" id="SM00320">
    <property type="entry name" value="WD40"/>
    <property type="match status" value="6"/>
</dbReference>
<feature type="compositionally biased region" description="Polar residues" evidence="2">
    <location>
        <begin position="47"/>
        <end position="68"/>
    </location>
</feature>
<feature type="region of interest" description="Disordered" evidence="2">
    <location>
        <begin position="114"/>
        <end position="225"/>
    </location>
</feature>
<feature type="region of interest" description="Disordered" evidence="2">
    <location>
        <begin position="1"/>
        <end position="68"/>
    </location>
</feature>
<feature type="repeat" description="WD" evidence="1">
    <location>
        <begin position="1038"/>
        <end position="1072"/>
    </location>
</feature>
<evidence type="ECO:0000313" key="4">
    <source>
        <dbReference type="RefSeq" id="XP_035669755.1"/>
    </source>
</evidence>
<feature type="compositionally biased region" description="Basic and acidic residues" evidence="2">
    <location>
        <begin position="657"/>
        <end position="674"/>
    </location>
</feature>